<evidence type="ECO:0000313" key="2">
    <source>
        <dbReference type="EMBL" id="QCT20298.1"/>
    </source>
</evidence>
<evidence type="ECO:0000313" key="3">
    <source>
        <dbReference type="Proteomes" id="UP000302163"/>
    </source>
</evidence>
<accession>A0A4P8YKH6</accession>
<dbReference type="RefSeq" id="WP_138096173.1">
    <property type="nucleotide sequence ID" value="NZ_CP040428.1"/>
</dbReference>
<feature type="signal peptide" evidence="1">
    <location>
        <begin position="1"/>
        <end position="21"/>
    </location>
</feature>
<dbReference type="EMBL" id="CP040428">
    <property type="protein sequence ID" value="QCT20298.1"/>
    <property type="molecule type" value="Genomic_DNA"/>
</dbReference>
<dbReference type="Proteomes" id="UP000302163">
    <property type="component" value="Chromosome"/>
</dbReference>
<dbReference type="KEGG" id="izh:FEM41_11885"/>
<evidence type="ECO:0000256" key="1">
    <source>
        <dbReference type="SAM" id="SignalP"/>
    </source>
</evidence>
<name>A0A4P8YKH6_9ENTR</name>
<keyword evidence="3" id="KW-1185">Reference proteome</keyword>
<keyword evidence="1" id="KW-0732">Signal</keyword>
<dbReference type="OrthoDB" id="6495687at2"/>
<organism evidence="2 3">
    <name type="scientific">Jejubacter calystegiae</name>
    <dbReference type="NCBI Taxonomy" id="2579935"/>
    <lineage>
        <taxon>Bacteria</taxon>
        <taxon>Pseudomonadati</taxon>
        <taxon>Pseudomonadota</taxon>
        <taxon>Gammaproteobacteria</taxon>
        <taxon>Enterobacterales</taxon>
        <taxon>Enterobacteriaceae</taxon>
        <taxon>Jejubacter</taxon>
    </lineage>
</organism>
<protein>
    <recommendedName>
        <fullName evidence="4">DUF5723 domain-containing protein</fullName>
    </recommendedName>
</protein>
<feature type="chain" id="PRO_5020549112" description="DUF5723 domain-containing protein" evidence="1">
    <location>
        <begin position="22"/>
        <end position="438"/>
    </location>
</feature>
<evidence type="ECO:0008006" key="4">
    <source>
        <dbReference type="Google" id="ProtNLM"/>
    </source>
</evidence>
<reference evidence="2 3" key="1">
    <citation type="submission" date="2019-05" db="EMBL/GenBank/DDBJ databases">
        <title>Complete genome sequence of Izhakiella calystegiae KSNA2, an endophyte isolated from beach morning glory (Calystegia soldanella).</title>
        <authorList>
            <person name="Jiang L."/>
            <person name="Jeong J.C."/>
            <person name="Kim C.Y."/>
            <person name="Kim D.H."/>
            <person name="Kim S.W."/>
            <person name="Lee j."/>
        </authorList>
    </citation>
    <scope>NUCLEOTIDE SEQUENCE [LARGE SCALE GENOMIC DNA]</scope>
    <source>
        <strain evidence="2 3">KSNA2</strain>
    </source>
</reference>
<dbReference type="AlphaFoldDB" id="A0A4P8YKH6"/>
<gene>
    <name evidence="2" type="ORF">FEM41_11885</name>
</gene>
<proteinExistence type="predicted"/>
<sequence length="438" mass="49183">MKQTRSLLTFMGCLLSLTVYADDFELPTLPDSVPTTEATANLLAPFNLEFKNQGMANWRKHDSAITTGRISARLYGQGSLDESFNIELNTRLRTQINNRKNYQAQNDIRVDVQSLAFSYSTNSTWRWLAGRTNIRNGVANGFNPTDWFKANSQVIFESLDAADRREDRLGVVALEGIWLHADNLLSFGYRPDLRAKPDTLTSDSDIVGLGLDRTNNRDALFVKYAPSPDSWNNLSLTVSSLYQSNQPSLGAEVSLAMRDNLVLYSEWFVQRRQNLTNEALNVNNGTMRLYHQLASGVTWSVPESIASSEDISLSVEFHFNEAGLKQSQMASWRQAITQNDTRALRIAALAGEKQEPLARQQLFGRFAWNDFWDDNDLSLITTVTPMDGSGFSQITLSAPIHPTSRIEITGYHYFGNSNTIYGSAGRKNGAMMTFFYTL</sequence>